<accession>A0A7D4QDW1</accession>
<gene>
    <name evidence="8" type="ORF">HQ865_19315</name>
</gene>
<organism evidence="8 9">
    <name type="scientific">Mucilaginibacter mali</name>
    <dbReference type="NCBI Taxonomy" id="2740462"/>
    <lineage>
        <taxon>Bacteria</taxon>
        <taxon>Pseudomonadati</taxon>
        <taxon>Bacteroidota</taxon>
        <taxon>Sphingobacteriia</taxon>
        <taxon>Sphingobacteriales</taxon>
        <taxon>Sphingobacteriaceae</taxon>
        <taxon>Mucilaginibacter</taxon>
    </lineage>
</organism>
<protein>
    <submittedName>
        <fullName evidence="8">S8 family serine peptidase</fullName>
    </submittedName>
</protein>
<dbReference type="InterPro" id="IPR022398">
    <property type="entry name" value="Peptidase_S8_His-AS"/>
</dbReference>
<evidence type="ECO:0000256" key="3">
    <source>
        <dbReference type="ARBA" id="ARBA00022801"/>
    </source>
</evidence>
<dbReference type="PRINTS" id="PR00723">
    <property type="entry name" value="SUBTILISIN"/>
</dbReference>
<dbReference type="Proteomes" id="UP000505355">
    <property type="component" value="Chromosome"/>
</dbReference>
<comment type="similarity">
    <text evidence="1 5">Belongs to the peptidase S8 family.</text>
</comment>
<dbReference type="PROSITE" id="PS00137">
    <property type="entry name" value="SUBTILASE_HIS"/>
    <property type="match status" value="1"/>
</dbReference>
<keyword evidence="9" id="KW-1185">Reference proteome</keyword>
<dbReference type="InterPro" id="IPR000209">
    <property type="entry name" value="Peptidase_S8/S53_dom"/>
</dbReference>
<proteinExistence type="inferred from homology"/>
<feature type="chain" id="PRO_5028998824" evidence="6">
    <location>
        <begin position="25"/>
        <end position="559"/>
    </location>
</feature>
<feature type="domain" description="Peptidase S8/S53" evidence="7">
    <location>
        <begin position="67"/>
        <end position="501"/>
    </location>
</feature>
<dbReference type="PANTHER" id="PTHR43806">
    <property type="entry name" value="PEPTIDASE S8"/>
    <property type="match status" value="1"/>
</dbReference>
<keyword evidence="3 5" id="KW-0378">Hydrolase</keyword>
<evidence type="ECO:0000256" key="6">
    <source>
        <dbReference type="SAM" id="SignalP"/>
    </source>
</evidence>
<dbReference type="InterPro" id="IPR050131">
    <property type="entry name" value="Peptidase_S8_subtilisin-like"/>
</dbReference>
<dbReference type="SUPFAM" id="SSF52743">
    <property type="entry name" value="Subtilisin-like"/>
    <property type="match status" value="1"/>
</dbReference>
<evidence type="ECO:0000256" key="1">
    <source>
        <dbReference type="ARBA" id="ARBA00011073"/>
    </source>
</evidence>
<feature type="active site" description="Charge relay system" evidence="5">
    <location>
        <position position="465"/>
    </location>
</feature>
<keyword evidence="2 5" id="KW-0645">Protease</keyword>
<dbReference type="GO" id="GO:0006508">
    <property type="term" value="P:proteolysis"/>
    <property type="evidence" value="ECO:0007669"/>
    <property type="project" value="UniProtKB-KW"/>
</dbReference>
<dbReference type="PROSITE" id="PS51892">
    <property type="entry name" value="SUBTILASE"/>
    <property type="match status" value="1"/>
</dbReference>
<dbReference type="RefSeq" id="WP_173416481.1">
    <property type="nucleotide sequence ID" value="NZ_CP054139.1"/>
</dbReference>
<dbReference type="PROSITE" id="PS00138">
    <property type="entry name" value="SUBTILASE_SER"/>
    <property type="match status" value="1"/>
</dbReference>
<dbReference type="KEGG" id="mmab:HQ865_19315"/>
<evidence type="ECO:0000313" key="9">
    <source>
        <dbReference type="Proteomes" id="UP000505355"/>
    </source>
</evidence>
<evidence type="ECO:0000256" key="2">
    <source>
        <dbReference type="ARBA" id="ARBA00022670"/>
    </source>
</evidence>
<dbReference type="PANTHER" id="PTHR43806:SF11">
    <property type="entry name" value="CEREVISIN-RELATED"/>
    <property type="match status" value="1"/>
</dbReference>
<name>A0A7D4QDW1_9SPHI</name>
<dbReference type="Gene3D" id="3.40.50.200">
    <property type="entry name" value="Peptidase S8/S53 domain"/>
    <property type="match status" value="2"/>
</dbReference>
<dbReference type="AlphaFoldDB" id="A0A7D4QDW1"/>
<evidence type="ECO:0000259" key="7">
    <source>
        <dbReference type="Pfam" id="PF00082"/>
    </source>
</evidence>
<feature type="active site" description="Charge relay system" evidence="5">
    <location>
        <position position="75"/>
    </location>
</feature>
<evidence type="ECO:0000256" key="4">
    <source>
        <dbReference type="ARBA" id="ARBA00022825"/>
    </source>
</evidence>
<sequence length="559" mass="60813">MNLLKPLTAGALLAALTINISAYAQEIPVVKTPPPPKDWHAMDLTANGYYGVSLAKAYEFVKGKKSKTVIVATIDSGVDTLQKDLKSILWTNTKEIPGNGIDDDHNGYIDDIHGWNFLGGPGGKCDFTETTEEVREYAKLKDKYQNSTANDSKEYKYWLKVKATHDSTIAKSSEELQQLSPMMNVLMVTSGFIKREMKLPANGSFNLKDLQTLKTANDTVRESKNVWTSFFEQEGGATSNSAKVIKELSDYLAKLNNDVSPDLDARKRIVGDNPDDFTDKKYGSNLLKFDDAMHGTMVAGFIGAIRGNGYGMDGIADNVRIMAIKAVPNGDEYDKDIANAIRYAVDNGAQIINMSFGKKISPHKEWVDAAFKYAAEHDVLLVSAAGNDNQDVDAKADYPNDQFEDGSSTDADNVINVGASGPRKNDKLAADFSNYGKKNVDVFAPGVKVTSVTMDAEVNTEDGTSFASPITAGIAALILEHYPTLSSKQIKQAIMQSAKPLTGFMVYRPGSKTEKVDFSTLSRTGGIVNAYDALVIASKMKGERKDTKSMTINTPASSK</sequence>
<dbReference type="InterPro" id="IPR023828">
    <property type="entry name" value="Peptidase_S8_Ser-AS"/>
</dbReference>
<feature type="active site" description="Charge relay system" evidence="5">
    <location>
        <position position="294"/>
    </location>
</feature>
<dbReference type="InterPro" id="IPR036852">
    <property type="entry name" value="Peptidase_S8/S53_dom_sf"/>
</dbReference>
<dbReference type="EMBL" id="CP054139">
    <property type="protein sequence ID" value="QKJ31824.1"/>
    <property type="molecule type" value="Genomic_DNA"/>
</dbReference>
<evidence type="ECO:0000313" key="8">
    <source>
        <dbReference type="EMBL" id="QKJ31824.1"/>
    </source>
</evidence>
<keyword evidence="4 5" id="KW-0720">Serine protease</keyword>
<evidence type="ECO:0000256" key="5">
    <source>
        <dbReference type="PROSITE-ProRule" id="PRU01240"/>
    </source>
</evidence>
<reference evidence="8 9" key="1">
    <citation type="submission" date="2020-05" db="EMBL/GenBank/DDBJ databases">
        <title>Mucilaginibacter mali sp. nov.</title>
        <authorList>
            <person name="Kim H.S."/>
            <person name="Lee K.C."/>
            <person name="Suh M.K."/>
            <person name="Kim J.-S."/>
            <person name="Han K.-I."/>
            <person name="Eom M.K."/>
            <person name="Shin Y.K."/>
            <person name="Lee J.-S."/>
        </authorList>
    </citation>
    <scope>NUCLEOTIDE SEQUENCE [LARGE SCALE GENOMIC DNA]</scope>
    <source>
        <strain evidence="8 9">G2-14</strain>
    </source>
</reference>
<dbReference type="InterPro" id="IPR015500">
    <property type="entry name" value="Peptidase_S8_subtilisin-rel"/>
</dbReference>
<keyword evidence="6" id="KW-0732">Signal</keyword>
<dbReference type="Pfam" id="PF00082">
    <property type="entry name" value="Peptidase_S8"/>
    <property type="match status" value="1"/>
</dbReference>
<feature type="signal peptide" evidence="6">
    <location>
        <begin position="1"/>
        <end position="24"/>
    </location>
</feature>
<dbReference type="GO" id="GO:0004252">
    <property type="term" value="F:serine-type endopeptidase activity"/>
    <property type="evidence" value="ECO:0007669"/>
    <property type="project" value="UniProtKB-UniRule"/>
</dbReference>